<dbReference type="EMBL" id="JAAMOX010000001">
    <property type="protein sequence ID" value="NIH52655.1"/>
    <property type="molecule type" value="Genomic_DNA"/>
</dbReference>
<reference evidence="6 7" key="1">
    <citation type="submission" date="2020-02" db="EMBL/GenBank/DDBJ databases">
        <title>Sequencing the genomes of 1000 actinobacteria strains.</title>
        <authorList>
            <person name="Klenk H.-P."/>
        </authorList>
    </citation>
    <scope>NUCLEOTIDE SEQUENCE [LARGE SCALE GENOMIC DNA]</scope>
    <source>
        <strain evidence="6 7">DSM 27960</strain>
    </source>
</reference>
<keyword evidence="3 6" id="KW-0238">DNA-binding</keyword>
<name>A0A7X5QZG9_9MICO</name>
<sequence length="303" mass="32812">MTDPSWSSPSPNDLMILLAVARLGRFNAVADALETTHTTVSRRIQALDQQLGGRTLVRSPHGWELTDLGAEAVRAAEAIELSLGSLTRTITKDSDAITGLVRLSSPDGFAARCVSPALVALQRKHPRLNVEVMSGTKRINQNRSGVDLELVVEPTDVPNVHTLFLSNYYLRLYASREYLEGNGTPESTADLRHHAFVSYVESALQVAELGHRSTGLPDPRSSLQSTSIFAQVEAVRSGGGIGLLPSFLIADDDDFVPVLSSQFHRKLRIMAAARPESLRSPAVQATISAIKQQVAESQELLLG</sequence>
<dbReference type="InterPro" id="IPR036388">
    <property type="entry name" value="WH-like_DNA-bd_sf"/>
</dbReference>
<keyword evidence="2" id="KW-0805">Transcription regulation</keyword>
<evidence type="ECO:0000313" key="6">
    <source>
        <dbReference type="EMBL" id="NIH52655.1"/>
    </source>
</evidence>
<dbReference type="GO" id="GO:0006351">
    <property type="term" value="P:DNA-templated transcription"/>
    <property type="evidence" value="ECO:0007669"/>
    <property type="project" value="TreeGrafter"/>
</dbReference>
<comment type="similarity">
    <text evidence="1">Belongs to the LysR transcriptional regulatory family.</text>
</comment>
<protein>
    <submittedName>
        <fullName evidence="6">DNA-binding transcriptional LysR family regulator</fullName>
    </submittedName>
</protein>
<dbReference type="Proteomes" id="UP000541033">
    <property type="component" value="Unassembled WGS sequence"/>
</dbReference>
<dbReference type="PANTHER" id="PTHR30537">
    <property type="entry name" value="HTH-TYPE TRANSCRIPTIONAL REGULATOR"/>
    <property type="match status" value="1"/>
</dbReference>
<evidence type="ECO:0000256" key="1">
    <source>
        <dbReference type="ARBA" id="ARBA00009437"/>
    </source>
</evidence>
<dbReference type="SUPFAM" id="SSF53850">
    <property type="entry name" value="Periplasmic binding protein-like II"/>
    <property type="match status" value="1"/>
</dbReference>
<keyword evidence="4" id="KW-0804">Transcription</keyword>
<accession>A0A7X5QZG9</accession>
<dbReference type="PANTHER" id="PTHR30537:SF3">
    <property type="entry name" value="TRANSCRIPTIONAL REGULATORY PROTEIN"/>
    <property type="match status" value="1"/>
</dbReference>
<dbReference type="AlphaFoldDB" id="A0A7X5QZG9"/>
<dbReference type="Pfam" id="PF03466">
    <property type="entry name" value="LysR_substrate"/>
    <property type="match status" value="1"/>
</dbReference>
<dbReference type="GO" id="GO:0043565">
    <property type="term" value="F:sequence-specific DNA binding"/>
    <property type="evidence" value="ECO:0007669"/>
    <property type="project" value="TreeGrafter"/>
</dbReference>
<evidence type="ECO:0000259" key="5">
    <source>
        <dbReference type="PROSITE" id="PS50931"/>
    </source>
</evidence>
<evidence type="ECO:0000313" key="7">
    <source>
        <dbReference type="Proteomes" id="UP000541033"/>
    </source>
</evidence>
<dbReference type="SUPFAM" id="SSF46785">
    <property type="entry name" value="Winged helix' DNA-binding domain"/>
    <property type="match status" value="1"/>
</dbReference>
<comment type="caution">
    <text evidence="6">The sequence shown here is derived from an EMBL/GenBank/DDBJ whole genome shotgun (WGS) entry which is preliminary data.</text>
</comment>
<feature type="domain" description="HTH lysR-type" evidence="5">
    <location>
        <begin position="9"/>
        <end position="66"/>
    </location>
</feature>
<dbReference type="InterPro" id="IPR000847">
    <property type="entry name" value="LysR_HTH_N"/>
</dbReference>
<dbReference type="GO" id="GO:0003700">
    <property type="term" value="F:DNA-binding transcription factor activity"/>
    <property type="evidence" value="ECO:0007669"/>
    <property type="project" value="InterPro"/>
</dbReference>
<evidence type="ECO:0000256" key="4">
    <source>
        <dbReference type="ARBA" id="ARBA00023163"/>
    </source>
</evidence>
<keyword evidence="7" id="KW-1185">Reference proteome</keyword>
<proteinExistence type="inferred from homology"/>
<organism evidence="6 7">
    <name type="scientific">Lysinibacter cavernae</name>
    <dbReference type="NCBI Taxonomy" id="1640652"/>
    <lineage>
        <taxon>Bacteria</taxon>
        <taxon>Bacillati</taxon>
        <taxon>Actinomycetota</taxon>
        <taxon>Actinomycetes</taxon>
        <taxon>Micrococcales</taxon>
        <taxon>Microbacteriaceae</taxon>
        <taxon>Lysinibacter</taxon>
    </lineage>
</organism>
<evidence type="ECO:0000256" key="2">
    <source>
        <dbReference type="ARBA" id="ARBA00023015"/>
    </source>
</evidence>
<dbReference type="Gene3D" id="3.40.190.290">
    <property type="match status" value="1"/>
</dbReference>
<dbReference type="RefSeq" id="WP_167147518.1">
    <property type="nucleotide sequence ID" value="NZ_JAAMOX010000001.1"/>
</dbReference>
<dbReference type="InterPro" id="IPR005119">
    <property type="entry name" value="LysR_subst-bd"/>
</dbReference>
<dbReference type="Pfam" id="PF00126">
    <property type="entry name" value="HTH_1"/>
    <property type="match status" value="1"/>
</dbReference>
<dbReference type="InterPro" id="IPR036390">
    <property type="entry name" value="WH_DNA-bd_sf"/>
</dbReference>
<evidence type="ECO:0000256" key="3">
    <source>
        <dbReference type="ARBA" id="ARBA00023125"/>
    </source>
</evidence>
<gene>
    <name evidence="6" type="ORF">FHX76_000523</name>
</gene>
<dbReference type="PROSITE" id="PS50931">
    <property type="entry name" value="HTH_LYSR"/>
    <property type="match status" value="1"/>
</dbReference>
<dbReference type="Gene3D" id="1.10.10.10">
    <property type="entry name" value="Winged helix-like DNA-binding domain superfamily/Winged helix DNA-binding domain"/>
    <property type="match status" value="1"/>
</dbReference>
<dbReference type="InterPro" id="IPR058163">
    <property type="entry name" value="LysR-type_TF_proteobact-type"/>
</dbReference>